<feature type="chain" id="PRO_5033985827" description="EMI domain-containing protein" evidence="5">
    <location>
        <begin position="37"/>
        <end position="263"/>
    </location>
</feature>
<keyword evidence="2" id="KW-0964">Secreted</keyword>
<keyword evidence="3 5" id="KW-0732">Signal</keyword>
<feature type="domain" description="EMI" evidence="6">
    <location>
        <begin position="62"/>
        <end position="138"/>
    </location>
</feature>
<sequence length="263" mass="29695">MSRTRGERSLACEPLGLPPLMLLLLCLTCPWSPTGSALALEQSFGFAAFVQPFRTTSSSCYRRNWCSYIVSRKVSCPVINGTQTRLRRFYHHCTWPPECSGKVSYRVVVQPTFRITYRTVSAMEWRCCPGFSGKRCQNDCFDCKQIADLSTRLGSIENKVNLGINALSAQWDLQENPELQVHKDSQACQACQGQREKRAPWVLAVNCCRMDFIMILDTSKLPVHAWDSKRDGVEVITTQIASSVFEPASWEQEFAFIATSDAI</sequence>
<accession>A0A8C4R846</accession>
<dbReference type="GeneTree" id="ENSGT00940000161716"/>
<dbReference type="PANTHER" id="PTHR15427:SF23">
    <property type="entry name" value="EMI DOMAIN-CONTAINING PROTEIN 1"/>
    <property type="match status" value="1"/>
</dbReference>
<organism evidence="7 8">
    <name type="scientific">Eptatretus burgeri</name>
    <name type="common">Inshore hagfish</name>
    <dbReference type="NCBI Taxonomy" id="7764"/>
    <lineage>
        <taxon>Eukaryota</taxon>
        <taxon>Metazoa</taxon>
        <taxon>Chordata</taxon>
        <taxon>Craniata</taxon>
        <taxon>Vertebrata</taxon>
        <taxon>Cyclostomata</taxon>
        <taxon>Myxini</taxon>
        <taxon>Myxiniformes</taxon>
        <taxon>Myxinidae</taxon>
        <taxon>Eptatretinae</taxon>
        <taxon>Eptatretus</taxon>
    </lineage>
</organism>
<dbReference type="InterPro" id="IPR050392">
    <property type="entry name" value="Collagen/C1q_domain"/>
</dbReference>
<feature type="signal peptide" evidence="5">
    <location>
        <begin position="1"/>
        <end position="36"/>
    </location>
</feature>
<evidence type="ECO:0000256" key="4">
    <source>
        <dbReference type="ARBA" id="ARBA00023157"/>
    </source>
</evidence>
<keyword evidence="8" id="KW-1185">Reference proteome</keyword>
<dbReference type="AlphaFoldDB" id="A0A8C4R846"/>
<dbReference type="Ensembl" id="ENSEBUT00000026905.1">
    <property type="protein sequence ID" value="ENSEBUP00000026329.1"/>
    <property type="gene ID" value="ENSEBUG00000016220.1"/>
</dbReference>
<evidence type="ECO:0000313" key="8">
    <source>
        <dbReference type="Proteomes" id="UP000694388"/>
    </source>
</evidence>
<dbReference type="GO" id="GO:0005576">
    <property type="term" value="C:extracellular region"/>
    <property type="evidence" value="ECO:0007669"/>
    <property type="project" value="UniProtKB-SubCell"/>
</dbReference>
<evidence type="ECO:0000256" key="5">
    <source>
        <dbReference type="SAM" id="SignalP"/>
    </source>
</evidence>
<evidence type="ECO:0000313" key="7">
    <source>
        <dbReference type="Ensembl" id="ENSEBUP00000026329.1"/>
    </source>
</evidence>
<evidence type="ECO:0000256" key="2">
    <source>
        <dbReference type="ARBA" id="ARBA00022525"/>
    </source>
</evidence>
<dbReference type="Pfam" id="PF07546">
    <property type="entry name" value="EMI"/>
    <property type="match status" value="1"/>
</dbReference>
<evidence type="ECO:0000256" key="3">
    <source>
        <dbReference type="ARBA" id="ARBA00022729"/>
    </source>
</evidence>
<dbReference type="PANTHER" id="PTHR15427">
    <property type="entry name" value="EMILIN ELASTIN MICROFIBRIL INTERFACE-LOCATED PROTEIN ELASTIN MICROFIBRIL INTERFACER"/>
    <property type="match status" value="1"/>
</dbReference>
<reference evidence="7" key="1">
    <citation type="submission" date="2025-08" db="UniProtKB">
        <authorList>
            <consortium name="Ensembl"/>
        </authorList>
    </citation>
    <scope>IDENTIFICATION</scope>
</reference>
<dbReference type="PROSITE" id="PS51041">
    <property type="entry name" value="EMI"/>
    <property type="match status" value="1"/>
</dbReference>
<protein>
    <recommendedName>
        <fullName evidence="6">EMI domain-containing protein</fullName>
    </recommendedName>
</protein>
<name>A0A8C4R846_EPTBU</name>
<evidence type="ECO:0000259" key="6">
    <source>
        <dbReference type="PROSITE" id="PS51041"/>
    </source>
</evidence>
<proteinExistence type="predicted"/>
<keyword evidence="4" id="KW-1015">Disulfide bond</keyword>
<reference evidence="7" key="2">
    <citation type="submission" date="2025-09" db="UniProtKB">
        <authorList>
            <consortium name="Ensembl"/>
        </authorList>
    </citation>
    <scope>IDENTIFICATION</scope>
</reference>
<dbReference type="Proteomes" id="UP000694388">
    <property type="component" value="Unplaced"/>
</dbReference>
<evidence type="ECO:0000256" key="1">
    <source>
        <dbReference type="ARBA" id="ARBA00004613"/>
    </source>
</evidence>
<comment type="subcellular location">
    <subcellularLocation>
        <location evidence="1">Secreted</location>
    </subcellularLocation>
</comment>
<dbReference type="InterPro" id="IPR011489">
    <property type="entry name" value="EMI_domain"/>
</dbReference>